<dbReference type="AlphaFoldDB" id="A0AAD6YKG5"/>
<gene>
    <name evidence="9" type="ORF">GGX14DRAFT_585271</name>
</gene>
<evidence type="ECO:0000256" key="2">
    <source>
        <dbReference type="ARBA" id="ARBA00008566"/>
    </source>
</evidence>
<accession>A0AAD6YKG5</accession>
<dbReference type="Pfam" id="PF03595">
    <property type="entry name" value="SLAC1"/>
    <property type="match status" value="1"/>
</dbReference>
<keyword evidence="4" id="KW-1003">Cell membrane</keyword>
<keyword evidence="5 8" id="KW-0812">Transmembrane</keyword>
<comment type="similarity">
    <text evidence="2">Belongs to the tellurite-resistance/dicarboxylate transporter (TDT) family.</text>
</comment>
<protein>
    <submittedName>
        <fullName evidence="9">Voltage-dependent anion channel</fullName>
    </submittedName>
</protein>
<feature type="transmembrane region" description="Helical" evidence="8">
    <location>
        <begin position="91"/>
        <end position="114"/>
    </location>
</feature>
<reference evidence="9" key="1">
    <citation type="submission" date="2023-03" db="EMBL/GenBank/DDBJ databases">
        <title>Massive genome expansion in bonnet fungi (Mycena s.s.) driven by repeated elements and novel gene families across ecological guilds.</title>
        <authorList>
            <consortium name="Lawrence Berkeley National Laboratory"/>
            <person name="Harder C.B."/>
            <person name="Miyauchi S."/>
            <person name="Viragh M."/>
            <person name="Kuo A."/>
            <person name="Thoen E."/>
            <person name="Andreopoulos B."/>
            <person name="Lu D."/>
            <person name="Skrede I."/>
            <person name="Drula E."/>
            <person name="Henrissat B."/>
            <person name="Morin E."/>
            <person name="Kohler A."/>
            <person name="Barry K."/>
            <person name="LaButti K."/>
            <person name="Morin E."/>
            <person name="Salamov A."/>
            <person name="Lipzen A."/>
            <person name="Mereny Z."/>
            <person name="Hegedus B."/>
            <person name="Baldrian P."/>
            <person name="Stursova M."/>
            <person name="Weitz H."/>
            <person name="Taylor A."/>
            <person name="Grigoriev I.V."/>
            <person name="Nagy L.G."/>
            <person name="Martin F."/>
            <person name="Kauserud H."/>
        </authorList>
    </citation>
    <scope>NUCLEOTIDE SEQUENCE</scope>
    <source>
        <strain evidence="9">9144</strain>
    </source>
</reference>
<evidence type="ECO:0000313" key="9">
    <source>
        <dbReference type="EMBL" id="KAJ7220047.1"/>
    </source>
</evidence>
<feature type="transmembrane region" description="Helical" evidence="8">
    <location>
        <begin position="195"/>
        <end position="217"/>
    </location>
</feature>
<feature type="transmembrane region" description="Helical" evidence="8">
    <location>
        <begin position="336"/>
        <end position="357"/>
    </location>
</feature>
<keyword evidence="10" id="KW-1185">Reference proteome</keyword>
<dbReference type="PANTHER" id="PTHR31686:SF1">
    <property type="entry name" value="SULFITE EFFLUX PUMP SSU1"/>
    <property type="match status" value="1"/>
</dbReference>
<dbReference type="InterPro" id="IPR051629">
    <property type="entry name" value="Sulfite_efflux_TDT"/>
</dbReference>
<evidence type="ECO:0000256" key="5">
    <source>
        <dbReference type="ARBA" id="ARBA00022692"/>
    </source>
</evidence>
<feature type="transmembrane region" description="Helical" evidence="8">
    <location>
        <begin position="21"/>
        <end position="40"/>
    </location>
</feature>
<feature type="transmembrane region" description="Helical" evidence="8">
    <location>
        <begin position="126"/>
        <end position="148"/>
    </location>
</feature>
<feature type="transmembrane region" description="Helical" evidence="8">
    <location>
        <begin position="304"/>
        <end position="324"/>
    </location>
</feature>
<dbReference type="PANTHER" id="PTHR31686">
    <property type="match status" value="1"/>
</dbReference>
<dbReference type="GO" id="GO:0005886">
    <property type="term" value="C:plasma membrane"/>
    <property type="evidence" value="ECO:0007669"/>
    <property type="project" value="UniProtKB-SubCell"/>
</dbReference>
<comment type="caution">
    <text evidence="9">The sequence shown here is derived from an EMBL/GenBank/DDBJ whole genome shotgun (WGS) entry which is preliminary data.</text>
</comment>
<comment type="subcellular location">
    <subcellularLocation>
        <location evidence="1">Cell membrane</location>
        <topology evidence="1">Multi-pass membrane protein</topology>
    </subcellularLocation>
</comment>
<dbReference type="GO" id="GO:0000319">
    <property type="term" value="F:sulfite transmembrane transporter activity"/>
    <property type="evidence" value="ECO:0007669"/>
    <property type="project" value="TreeGrafter"/>
</dbReference>
<evidence type="ECO:0000256" key="4">
    <source>
        <dbReference type="ARBA" id="ARBA00022475"/>
    </source>
</evidence>
<dbReference type="Proteomes" id="UP001219525">
    <property type="component" value="Unassembled WGS sequence"/>
</dbReference>
<evidence type="ECO:0000256" key="8">
    <source>
        <dbReference type="SAM" id="Phobius"/>
    </source>
</evidence>
<evidence type="ECO:0000313" key="10">
    <source>
        <dbReference type="Proteomes" id="UP001219525"/>
    </source>
</evidence>
<evidence type="ECO:0000256" key="6">
    <source>
        <dbReference type="ARBA" id="ARBA00022989"/>
    </source>
</evidence>
<feature type="transmembrane region" description="Helical" evidence="8">
    <location>
        <begin position="160"/>
        <end position="183"/>
    </location>
</feature>
<evidence type="ECO:0000256" key="7">
    <source>
        <dbReference type="ARBA" id="ARBA00023136"/>
    </source>
</evidence>
<evidence type="ECO:0000256" key="3">
    <source>
        <dbReference type="ARBA" id="ARBA00022448"/>
    </source>
</evidence>
<sequence>MPAQLARKNLKACIRHFTWSWHAVVMGTGSVAALVNRFHFGQDSQVIKILTLLFFFLNLLFFVLICAATVARYCMFPQLWPIMLNHPSQSLFIGAFAMGAATLINTALAIYQSYSFAGPAFLYTLWAFWWLDAAISLLTTVGMLNVMMRRQKHALGQMSSLWLLPVVTLIVASSTGGLLAAALPAHETFVPLTTAVSFVMLLMGLSLALMIMTIYFMRLVIHGLPDASLILSSFIPLGPVGQGGFSFLINSQNLTKINLGPSLSAASIESVAFCVAWVLWSIGLIWLFIALSSIHSFLRARRQGVPFTVGYWGMIFPTGVFALLTVELGTVLESPVMNYIGAAFSILVFLLWIFVFVKTIPAVWSTDVFSSPCVTKLDEETLASFQLSDRGG</sequence>
<keyword evidence="6 8" id="KW-1133">Transmembrane helix</keyword>
<dbReference type="InterPro" id="IPR004695">
    <property type="entry name" value="SLAC1/Mae1/Ssu1/TehA"/>
</dbReference>
<dbReference type="Gene3D" id="1.50.10.150">
    <property type="entry name" value="Voltage-dependent anion channel"/>
    <property type="match status" value="1"/>
</dbReference>
<evidence type="ECO:0000256" key="1">
    <source>
        <dbReference type="ARBA" id="ARBA00004651"/>
    </source>
</evidence>
<proteinExistence type="inferred from homology"/>
<name>A0AAD6YKG5_9AGAR</name>
<dbReference type="InterPro" id="IPR038665">
    <property type="entry name" value="Voltage-dep_anion_channel_sf"/>
</dbReference>
<feature type="transmembrane region" description="Helical" evidence="8">
    <location>
        <begin position="46"/>
        <end position="70"/>
    </location>
</feature>
<feature type="transmembrane region" description="Helical" evidence="8">
    <location>
        <begin position="229"/>
        <end position="250"/>
    </location>
</feature>
<organism evidence="9 10">
    <name type="scientific">Mycena pura</name>
    <dbReference type="NCBI Taxonomy" id="153505"/>
    <lineage>
        <taxon>Eukaryota</taxon>
        <taxon>Fungi</taxon>
        <taxon>Dikarya</taxon>
        <taxon>Basidiomycota</taxon>
        <taxon>Agaricomycotina</taxon>
        <taxon>Agaricomycetes</taxon>
        <taxon>Agaricomycetidae</taxon>
        <taxon>Agaricales</taxon>
        <taxon>Marasmiineae</taxon>
        <taxon>Mycenaceae</taxon>
        <taxon>Mycena</taxon>
    </lineage>
</organism>
<dbReference type="EMBL" id="JARJCW010000010">
    <property type="protein sequence ID" value="KAJ7220047.1"/>
    <property type="molecule type" value="Genomic_DNA"/>
</dbReference>
<feature type="transmembrane region" description="Helical" evidence="8">
    <location>
        <begin position="270"/>
        <end position="292"/>
    </location>
</feature>
<keyword evidence="3" id="KW-0813">Transport</keyword>
<keyword evidence="7 8" id="KW-0472">Membrane</keyword>